<protein>
    <submittedName>
        <fullName evidence="1">Uncharacterized protein</fullName>
    </submittedName>
</protein>
<dbReference type="AlphaFoldDB" id="A0ABD2A9C9"/>
<evidence type="ECO:0000313" key="1">
    <source>
        <dbReference type="EMBL" id="KAL2717006.1"/>
    </source>
</evidence>
<organism evidence="1 2">
    <name type="scientific">Vespula squamosa</name>
    <name type="common">Southern yellow jacket</name>
    <name type="synonym">Wasp</name>
    <dbReference type="NCBI Taxonomy" id="30214"/>
    <lineage>
        <taxon>Eukaryota</taxon>
        <taxon>Metazoa</taxon>
        <taxon>Ecdysozoa</taxon>
        <taxon>Arthropoda</taxon>
        <taxon>Hexapoda</taxon>
        <taxon>Insecta</taxon>
        <taxon>Pterygota</taxon>
        <taxon>Neoptera</taxon>
        <taxon>Endopterygota</taxon>
        <taxon>Hymenoptera</taxon>
        <taxon>Apocrita</taxon>
        <taxon>Aculeata</taxon>
        <taxon>Vespoidea</taxon>
        <taxon>Vespidae</taxon>
        <taxon>Vespinae</taxon>
        <taxon>Vespula</taxon>
    </lineage>
</organism>
<reference evidence="1 2" key="1">
    <citation type="journal article" date="2024" name="Ann. Entomol. Soc. Am.">
        <title>Genomic analyses of the southern and eastern yellowjacket wasps (Hymenoptera: Vespidae) reveal evolutionary signatures of social life.</title>
        <authorList>
            <person name="Catto M.A."/>
            <person name="Caine P.B."/>
            <person name="Orr S.E."/>
            <person name="Hunt B.G."/>
            <person name="Goodisman M.A.D."/>
        </authorList>
    </citation>
    <scope>NUCLEOTIDE SEQUENCE [LARGE SCALE GENOMIC DNA]</scope>
    <source>
        <strain evidence="1">233</strain>
        <tissue evidence="1">Head and thorax</tissue>
    </source>
</reference>
<sequence>MDLALRRNTFKLRRLKSHASIFEVIARPQGVSYAITIDTPLCFAKVLCKNPIKSILTFH</sequence>
<dbReference type="EMBL" id="JAUDFV010000153">
    <property type="protein sequence ID" value="KAL2717006.1"/>
    <property type="molecule type" value="Genomic_DNA"/>
</dbReference>
<accession>A0ABD2A9C9</accession>
<proteinExistence type="predicted"/>
<dbReference type="Proteomes" id="UP001607302">
    <property type="component" value="Unassembled WGS sequence"/>
</dbReference>
<comment type="caution">
    <text evidence="1">The sequence shown here is derived from an EMBL/GenBank/DDBJ whole genome shotgun (WGS) entry which is preliminary data.</text>
</comment>
<gene>
    <name evidence="1" type="ORF">V1478_012706</name>
</gene>
<evidence type="ECO:0000313" key="2">
    <source>
        <dbReference type="Proteomes" id="UP001607302"/>
    </source>
</evidence>
<name>A0ABD2A9C9_VESSQ</name>
<keyword evidence="2" id="KW-1185">Reference proteome</keyword>